<dbReference type="AlphaFoldDB" id="A0A9P6MA97"/>
<gene>
    <name evidence="2" type="ORF">BGZ65_000445</name>
</gene>
<sequence>MTSRRSSARKPTSANSKRPQKPTSAIDMQVKTSGIQDALQAAADTTANSLYNNKTRTSYHYYVKRGKEFLASLEDAELSSAFDVLGKSTPTALIAFVAHKCDLVDTSYKTAEAIHSSFKQHFRDHLKCQGDFWRQDVNGQWIGNPVHDQQFDNYMTSLKKQCGRSNIARHRLSMSYTDLSVIMEYLQRPEVASQGESICLFFQEFAATAFTTTGTRSYYAFKGGI</sequence>
<feature type="compositionally biased region" description="Polar residues" evidence="1">
    <location>
        <begin position="1"/>
        <end position="23"/>
    </location>
</feature>
<accession>A0A9P6MA97</accession>
<proteinExistence type="predicted"/>
<protein>
    <submittedName>
        <fullName evidence="2">Uncharacterized protein</fullName>
    </submittedName>
</protein>
<name>A0A9P6MA97_9FUNG</name>
<reference evidence="2" key="1">
    <citation type="journal article" date="2020" name="Fungal Divers.">
        <title>Resolving the Mortierellaceae phylogeny through synthesis of multi-gene phylogenetics and phylogenomics.</title>
        <authorList>
            <person name="Vandepol N."/>
            <person name="Liber J."/>
            <person name="Desiro A."/>
            <person name="Na H."/>
            <person name="Kennedy M."/>
            <person name="Barry K."/>
            <person name="Grigoriev I.V."/>
            <person name="Miller A.N."/>
            <person name="O'Donnell K."/>
            <person name="Stajich J.E."/>
            <person name="Bonito G."/>
        </authorList>
    </citation>
    <scope>NUCLEOTIDE SEQUENCE</scope>
    <source>
        <strain evidence="2">MES-2147</strain>
    </source>
</reference>
<comment type="caution">
    <text evidence="2">The sequence shown here is derived from an EMBL/GenBank/DDBJ whole genome shotgun (WGS) entry which is preliminary data.</text>
</comment>
<evidence type="ECO:0000313" key="3">
    <source>
        <dbReference type="Proteomes" id="UP000749646"/>
    </source>
</evidence>
<dbReference type="OrthoDB" id="2976553at2759"/>
<keyword evidence="3" id="KW-1185">Reference proteome</keyword>
<dbReference type="Proteomes" id="UP000749646">
    <property type="component" value="Unassembled WGS sequence"/>
</dbReference>
<evidence type="ECO:0000256" key="1">
    <source>
        <dbReference type="SAM" id="MobiDB-lite"/>
    </source>
</evidence>
<evidence type="ECO:0000313" key="2">
    <source>
        <dbReference type="EMBL" id="KAF9984407.1"/>
    </source>
</evidence>
<dbReference type="EMBL" id="JAAAHW010003388">
    <property type="protein sequence ID" value="KAF9984407.1"/>
    <property type="molecule type" value="Genomic_DNA"/>
</dbReference>
<organism evidence="2 3">
    <name type="scientific">Modicella reniformis</name>
    <dbReference type="NCBI Taxonomy" id="1440133"/>
    <lineage>
        <taxon>Eukaryota</taxon>
        <taxon>Fungi</taxon>
        <taxon>Fungi incertae sedis</taxon>
        <taxon>Mucoromycota</taxon>
        <taxon>Mortierellomycotina</taxon>
        <taxon>Mortierellomycetes</taxon>
        <taxon>Mortierellales</taxon>
        <taxon>Mortierellaceae</taxon>
        <taxon>Modicella</taxon>
    </lineage>
</organism>
<feature type="region of interest" description="Disordered" evidence="1">
    <location>
        <begin position="1"/>
        <end position="24"/>
    </location>
</feature>